<dbReference type="InterPro" id="IPR025166">
    <property type="entry name" value="Integrase_DNA_bind_dom"/>
</dbReference>
<dbReference type="InterPro" id="IPR050808">
    <property type="entry name" value="Phage_Integrase"/>
</dbReference>
<comment type="similarity">
    <text evidence="1">Belongs to the 'phage' integrase family.</text>
</comment>
<name>F9UAL8_9GAMM</name>
<dbReference type="EMBL" id="AFWV01000006">
    <property type="protein sequence ID" value="EGV18770.1"/>
    <property type="molecule type" value="Genomic_DNA"/>
</dbReference>
<dbReference type="PROSITE" id="PS51900">
    <property type="entry name" value="CB"/>
    <property type="match status" value="1"/>
</dbReference>
<evidence type="ECO:0000256" key="3">
    <source>
        <dbReference type="ARBA" id="ARBA00023125"/>
    </source>
</evidence>
<evidence type="ECO:0000256" key="4">
    <source>
        <dbReference type="ARBA" id="ARBA00023172"/>
    </source>
</evidence>
<gene>
    <name evidence="8" type="ORF">ThimaDRAFT_2188</name>
</gene>
<keyword evidence="2" id="KW-0229">DNA integration</keyword>
<dbReference type="GO" id="GO:0015074">
    <property type="term" value="P:DNA integration"/>
    <property type="evidence" value="ECO:0007669"/>
    <property type="project" value="UniProtKB-KW"/>
</dbReference>
<dbReference type="SUPFAM" id="SSF56349">
    <property type="entry name" value="DNA breaking-rejoining enzymes"/>
    <property type="match status" value="1"/>
</dbReference>
<dbReference type="eggNOG" id="COG0582">
    <property type="taxonomic scope" value="Bacteria"/>
</dbReference>
<dbReference type="PATRIC" id="fig|768671.3.peg.2324"/>
<dbReference type="RefSeq" id="WP_007193063.1">
    <property type="nucleotide sequence ID" value="NZ_AFWV01000006.1"/>
</dbReference>
<dbReference type="InterPro" id="IPR038488">
    <property type="entry name" value="Integrase_DNA-bd_sf"/>
</dbReference>
<evidence type="ECO:0000259" key="6">
    <source>
        <dbReference type="PROSITE" id="PS51898"/>
    </source>
</evidence>
<dbReference type="InterPro" id="IPR053876">
    <property type="entry name" value="Phage_int_M"/>
</dbReference>
<dbReference type="PANTHER" id="PTHR30629">
    <property type="entry name" value="PROPHAGE INTEGRASE"/>
    <property type="match status" value="1"/>
</dbReference>
<reference evidence="8 9" key="1">
    <citation type="submission" date="2011-06" db="EMBL/GenBank/DDBJ databases">
        <title>The draft genome of Thiocapsa marina 5811.</title>
        <authorList>
            <consortium name="US DOE Joint Genome Institute (JGI-PGF)"/>
            <person name="Lucas S."/>
            <person name="Han J."/>
            <person name="Cheng J.-F."/>
            <person name="Goodwin L."/>
            <person name="Pitluck S."/>
            <person name="Peters L."/>
            <person name="Land M.L."/>
            <person name="Hauser L."/>
            <person name="Vogl K."/>
            <person name="Liu Z."/>
            <person name="Imhoff J."/>
            <person name="Thiel V."/>
            <person name="Frigaard N.-U."/>
            <person name="Bryant D."/>
            <person name="Woyke T.J."/>
        </authorList>
    </citation>
    <scope>NUCLEOTIDE SEQUENCE [LARGE SCALE GENOMIC DNA]</scope>
    <source>
        <strain evidence="8 9">5811</strain>
    </source>
</reference>
<evidence type="ECO:0000313" key="9">
    <source>
        <dbReference type="Proteomes" id="UP000005459"/>
    </source>
</evidence>
<dbReference type="InterPro" id="IPR010998">
    <property type="entry name" value="Integrase_recombinase_N"/>
</dbReference>
<dbReference type="Gene3D" id="1.10.150.130">
    <property type="match status" value="1"/>
</dbReference>
<evidence type="ECO:0000256" key="2">
    <source>
        <dbReference type="ARBA" id="ARBA00022908"/>
    </source>
</evidence>
<dbReference type="PROSITE" id="PS51898">
    <property type="entry name" value="TYR_RECOMBINASE"/>
    <property type="match status" value="1"/>
</dbReference>
<evidence type="ECO:0000313" key="8">
    <source>
        <dbReference type="EMBL" id="EGV18770.1"/>
    </source>
</evidence>
<dbReference type="InterPro" id="IPR013762">
    <property type="entry name" value="Integrase-like_cat_sf"/>
</dbReference>
<dbReference type="Gene3D" id="1.10.443.10">
    <property type="entry name" value="Intergrase catalytic core"/>
    <property type="match status" value="1"/>
</dbReference>
<dbReference type="InterPro" id="IPR044068">
    <property type="entry name" value="CB"/>
</dbReference>
<dbReference type="Proteomes" id="UP000005459">
    <property type="component" value="Unassembled WGS sequence"/>
</dbReference>
<evidence type="ECO:0000256" key="5">
    <source>
        <dbReference type="PROSITE-ProRule" id="PRU01248"/>
    </source>
</evidence>
<evidence type="ECO:0000259" key="7">
    <source>
        <dbReference type="PROSITE" id="PS51900"/>
    </source>
</evidence>
<feature type="domain" description="Tyr recombinase" evidence="6">
    <location>
        <begin position="203"/>
        <end position="380"/>
    </location>
</feature>
<keyword evidence="3 5" id="KW-0238">DNA-binding</keyword>
<dbReference type="OrthoDB" id="9795573at2"/>
<organism evidence="8 9">
    <name type="scientific">Thiocapsa marina 5811</name>
    <dbReference type="NCBI Taxonomy" id="768671"/>
    <lineage>
        <taxon>Bacteria</taxon>
        <taxon>Pseudomonadati</taxon>
        <taxon>Pseudomonadota</taxon>
        <taxon>Gammaproteobacteria</taxon>
        <taxon>Chromatiales</taxon>
        <taxon>Chromatiaceae</taxon>
        <taxon>Thiocapsa</taxon>
    </lineage>
</organism>
<sequence length="401" mass="44741">MPLTDAKVRNAKPAGKMFKLYDERGLFLMVAPEGGKLWRFRYRIDGKEKLLALGGYPDVGLKEARERRDDARKLLAAGVDPGAARKAQKAARIERATNSFEVIAREWFAKNESTWAPSHSTRVLRRMERDIFPWIGGSPIADLKAPEILATVRRIAERGALETAHRALSDIGQVFRFAISTSRADSDVTRDLRGALPTAQDGHFTAVTDPVEVGALLRALWGYEGTLTVKCALRLAPLVFVRPGELRAARWADFDLDAAEWRFTVSKTDTDLIVPLSRQAVEILREIEPATGNGEYVFPSARTPRRPMSDNAILSAMRRMGIPKETATGHGLRATARTLLDEGLKYRPDLIEHQLAHAVRDANGRAYNRTSYLDERRAMMQEWSDYLDKLRIGANVPPGAA</sequence>
<evidence type="ECO:0000256" key="1">
    <source>
        <dbReference type="ARBA" id="ARBA00008857"/>
    </source>
</evidence>
<dbReference type="InterPro" id="IPR002104">
    <property type="entry name" value="Integrase_catalytic"/>
</dbReference>
<dbReference type="InterPro" id="IPR011010">
    <property type="entry name" value="DNA_brk_join_enz"/>
</dbReference>
<proteinExistence type="inferred from homology"/>
<dbReference type="PANTHER" id="PTHR30629:SF2">
    <property type="entry name" value="PROPHAGE INTEGRASE INTS-RELATED"/>
    <property type="match status" value="1"/>
</dbReference>
<dbReference type="Pfam" id="PF22022">
    <property type="entry name" value="Phage_int_M"/>
    <property type="match status" value="1"/>
</dbReference>
<dbReference type="AlphaFoldDB" id="F9UAL8"/>
<dbReference type="Pfam" id="PF00589">
    <property type="entry name" value="Phage_integrase"/>
    <property type="match status" value="1"/>
</dbReference>
<keyword evidence="4" id="KW-0233">DNA recombination</keyword>
<keyword evidence="9" id="KW-1185">Reference proteome</keyword>
<protein>
    <submittedName>
        <fullName evidence="8">Integrase family protein</fullName>
    </submittedName>
</protein>
<accession>F9UAL8</accession>
<dbReference type="GO" id="GO:0006310">
    <property type="term" value="P:DNA recombination"/>
    <property type="evidence" value="ECO:0007669"/>
    <property type="project" value="UniProtKB-KW"/>
</dbReference>
<dbReference type="CDD" id="cd00801">
    <property type="entry name" value="INT_P4_C"/>
    <property type="match status" value="1"/>
</dbReference>
<dbReference type="Gene3D" id="3.30.160.390">
    <property type="entry name" value="Integrase, DNA-binding domain"/>
    <property type="match status" value="1"/>
</dbReference>
<dbReference type="Pfam" id="PF13356">
    <property type="entry name" value="Arm-DNA-bind_3"/>
    <property type="match status" value="1"/>
</dbReference>
<dbReference type="STRING" id="768671.ThimaDRAFT_2188"/>
<feature type="domain" description="Core-binding (CB)" evidence="7">
    <location>
        <begin position="98"/>
        <end position="179"/>
    </location>
</feature>
<dbReference type="GO" id="GO:0003677">
    <property type="term" value="F:DNA binding"/>
    <property type="evidence" value="ECO:0007669"/>
    <property type="project" value="UniProtKB-UniRule"/>
</dbReference>